<dbReference type="Proteomes" id="UP000070121">
    <property type="component" value="Unassembled WGS sequence"/>
</dbReference>
<comment type="caution">
    <text evidence="2">The sequence shown here is derived from an EMBL/GenBank/DDBJ whole genome shotgun (WGS) entry which is preliminary data.</text>
</comment>
<dbReference type="EMBL" id="JFFI01000562">
    <property type="protein sequence ID" value="KXH67000.1"/>
    <property type="molecule type" value="Genomic_DNA"/>
</dbReference>
<dbReference type="OrthoDB" id="10573479at2759"/>
<keyword evidence="3" id="KW-1185">Reference proteome</keyword>
<gene>
    <name evidence="2" type="ORF">CSAL01_07705</name>
</gene>
<accession>A0A135V2Y8</accession>
<organism evidence="2 3">
    <name type="scientific">Colletotrichum salicis</name>
    <dbReference type="NCBI Taxonomy" id="1209931"/>
    <lineage>
        <taxon>Eukaryota</taxon>
        <taxon>Fungi</taxon>
        <taxon>Dikarya</taxon>
        <taxon>Ascomycota</taxon>
        <taxon>Pezizomycotina</taxon>
        <taxon>Sordariomycetes</taxon>
        <taxon>Hypocreomycetidae</taxon>
        <taxon>Glomerellales</taxon>
        <taxon>Glomerellaceae</taxon>
        <taxon>Colletotrichum</taxon>
        <taxon>Colletotrichum acutatum species complex</taxon>
    </lineage>
</organism>
<feature type="compositionally biased region" description="Basic and acidic residues" evidence="1">
    <location>
        <begin position="46"/>
        <end position="56"/>
    </location>
</feature>
<proteinExistence type="predicted"/>
<protein>
    <submittedName>
        <fullName evidence="2">Uncharacterized protein</fullName>
    </submittedName>
</protein>
<sequence>MYQSISAAVWEAVNVSITVHLPSAPQHGRATCRISTTNSPDWQTTLRRDDHHEPSPADRGGANPMAMAISGNPWSRVSLASDLHHPVSRARQAGKDRHGYATVHGTSSVPNYQGPAPGNPRCKRQRNVEEFRRPRFFISPQLLAILRTNTSYQQTLSTFRSISMPGAHERESTSAFNGYAAHS</sequence>
<feature type="region of interest" description="Disordered" evidence="1">
    <location>
        <begin position="163"/>
        <end position="183"/>
    </location>
</feature>
<evidence type="ECO:0000313" key="3">
    <source>
        <dbReference type="Proteomes" id="UP000070121"/>
    </source>
</evidence>
<feature type="region of interest" description="Disordered" evidence="1">
    <location>
        <begin position="104"/>
        <end position="123"/>
    </location>
</feature>
<evidence type="ECO:0000313" key="2">
    <source>
        <dbReference type="EMBL" id="KXH67000.1"/>
    </source>
</evidence>
<feature type="region of interest" description="Disordered" evidence="1">
    <location>
        <begin position="25"/>
        <end position="69"/>
    </location>
</feature>
<evidence type="ECO:0000256" key="1">
    <source>
        <dbReference type="SAM" id="MobiDB-lite"/>
    </source>
</evidence>
<feature type="compositionally biased region" description="Polar residues" evidence="1">
    <location>
        <begin position="33"/>
        <end position="45"/>
    </location>
</feature>
<dbReference type="AlphaFoldDB" id="A0A135V2Y8"/>
<name>A0A135V2Y8_9PEZI</name>
<reference evidence="2 3" key="1">
    <citation type="submission" date="2014-02" db="EMBL/GenBank/DDBJ databases">
        <title>The genome sequence of Colletotrichum salicis CBS 607.94.</title>
        <authorList>
            <person name="Baroncelli R."/>
            <person name="Thon M.R."/>
        </authorList>
    </citation>
    <scope>NUCLEOTIDE SEQUENCE [LARGE SCALE GENOMIC DNA]</scope>
    <source>
        <strain evidence="2 3">CBS 607.94</strain>
    </source>
</reference>